<dbReference type="InterPro" id="IPR002182">
    <property type="entry name" value="NB-ARC"/>
</dbReference>
<feature type="domain" description="NB-ARC" evidence="1">
    <location>
        <begin position="7"/>
        <end position="102"/>
    </location>
</feature>
<comment type="caution">
    <text evidence="2">The sequence shown here is derived from an EMBL/GenBank/DDBJ whole genome shotgun (WGS) entry which is preliminary data.</text>
</comment>
<dbReference type="Pfam" id="PF00931">
    <property type="entry name" value="NB-ARC"/>
    <property type="match status" value="1"/>
</dbReference>
<dbReference type="EMBL" id="JBHFFA010000008">
    <property type="protein sequence ID" value="KAL2609458.1"/>
    <property type="molecule type" value="Genomic_DNA"/>
</dbReference>
<evidence type="ECO:0000313" key="3">
    <source>
        <dbReference type="Proteomes" id="UP001605036"/>
    </source>
</evidence>
<dbReference type="InterPro" id="IPR027417">
    <property type="entry name" value="P-loop_NTPase"/>
</dbReference>
<evidence type="ECO:0000313" key="2">
    <source>
        <dbReference type="EMBL" id="KAL2609458.1"/>
    </source>
</evidence>
<protein>
    <recommendedName>
        <fullName evidence="1">NB-ARC domain-containing protein</fullName>
    </recommendedName>
</protein>
<evidence type="ECO:0000259" key="1">
    <source>
        <dbReference type="Pfam" id="PF00931"/>
    </source>
</evidence>
<name>A0ABD1XKI8_9MARC</name>
<dbReference type="PRINTS" id="PR00364">
    <property type="entry name" value="DISEASERSIST"/>
</dbReference>
<dbReference type="Proteomes" id="UP001605036">
    <property type="component" value="Unassembled WGS sequence"/>
</dbReference>
<sequence>MQLEKNSCLGLSGVGGVGKTAMAKLVYETLCADGIFEYTCFVEGAKHEKEIEVQVGKNIRDRHGNYIPRLGGAFADVWAEVRGKKLLFVFDDIDRVSDVELLQRIVYENGCKHFYLGTYVEP</sequence>
<accession>A0ABD1XKI8</accession>
<dbReference type="Gene3D" id="3.40.50.300">
    <property type="entry name" value="P-loop containing nucleotide triphosphate hydrolases"/>
    <property type="match status" value="1"/>
</dbReference>
<keyword evidence="3" id="KW-1185">Reference proteome</keyword>
<proteinExistence type="predicted"/>
<reference evidence="2 3" key="1">
    <citation type="submission" date="2024-09" db="EMBL/GenBank/DDBJ databases">
        <title>Chromosome-scale assembly of Riccia fluitans.</title>
        <authorList>
            <person name="Paukszto L."/>
            <person name="Sawicki J."/>
            <person name="Karawczyk K."/>
            <person name="Piernik-Szablinska J."/>
            <person name="Szczecinska M."/>
            <person name="Mazdziarz M."/>
        </authorList>
    </citation>
    <scope>NUCLEOTIDE SEQUENCE [LARGE SCALE GENOMIC DNA]</scope>
    <source>
        <strain evidence="2">Rf_01</strain>
        <tissue evidence="2">Aerial parts of the thallus</tissue>
    </source>
</reference>
<dbReference type="SUPFAM" id="SSF52540">
    <property type="entry name" value="P-loop containing nucleoside triphosphate hydrolases"/>
    <property type="match status" value="1"/>
</dbReference>
<dbReference type="AlphaFoldDB" id="A0ABD1XKI8"/>
<gene>
    <name evidence="2" type="ORF">R1flu_028031</name>
</gene>
<organism evidence="2 3">
    <name type="scientific">Riccia fluitans</name>
    <dbReference type="NCBI Taxonomy" id="41844"/>
    <lineage>
        <taxon>Eukaryota</taxon>
        <taxon>Viridiplantae</taxon>
        <taxon>Streptophyta</taxon>
        <taxon>Embryophyta</taxon>
        <taxon>Marchantiophyta</taxon>
        <taxon>Marchantiopsida</taxon>
        <taxon>Marchantiidae</taxon>
        <taxon>Marchantiales</taxon>
        <taxon>Ricciaceae</taxon>
        <taxon>Riccia</taxon>
    </lineage>
</organism>